<evidence type="ECO:0000313" key="3">
    <source>
        <dbReference type="Proteomes" id="UP000004968"/>
    </source>
</evidence>
<name>D3AJS0_9FIRM</name>
<dbReference type="EMBL" id="ACIO01000324">
    <property type="protein sequence ID" value="EFC97943.1"/>
    <property type="molecule type" value="Genomic_DNA"/>
</dbReference>
<keyword evidence="1" id="KW-0812">Transmembrane</keyword>
<evidence type="ECO:0000313" key="2">
    <source>
        <dbReference type="EMBL" id="EFC97943.1"/>
    </source>
</evidence>
<keyword evidence="1" id="KW-1133">Transmembrane helix</keyword>
<dbReference type="Proteomes" id="UP000004968">
    <property type="component" value="Unassembled WGS sequence"/>
</dbReference>
<protein>
    <submittedName>
        <fullName evidence="2">Uncharacterized protein</fullName>
    </submittedName>
</protein>
<accession>D3AJS0</accession>
<feature type="transmembrane region" description="Helical" evidence="1">
    <location>
        <begin position="7"/>
        <end position="24"/>
    </location>
</feature>
<sequence length="49" mass="5682">MIEILDISCLLIAGNWFMVLFLVPSPNQKWQAITPIACHFCHISFLMFK</sequence>
<proteinExistence type="predicted"/>
<evidence type="ECO:0000256" key="1">
    <source>
        <dbReference type="SAM" id="Phobius"/>
    </source>
</evidence>
<comment type="caution">
    <text evidence="2">The sequence shown here is derived from an EMBL/GenBank/DDBJ whole genome shotgun (WGS) entry which is preliminary data.</text>
</comment>
<organism evidence="2 3">
    <name type="scientific">Hungatella hathewayi DSM 13479</name>
    <dbReference type="NCBI Taxonomy" id="566550"/>
    <lineage>
        <taxon>Bacteria</taxon>
        <taxon>Bacillati</taxon>
        <taxon>Bacillota</taxon>
        <taxon>Clostridia</taxon>
        <taxon>Lachnospirales</taxon>
        <taxon>Lachnospiraceae</taxon>
        <taxon>Hungatella</taxon>
    </lineage>
</organism>
<dbReference type="AlphaFoldDB" id="D3AJS0"/>
<reference evidence="2 3" key="1">
    <citation type="submission" date="2010-01" db="EMBL/GenBank/DDBJ databases">
        <authorList>
            <person name="Weinstock G."/>
            <person name="Sodergren E."/>
            <person name="Clifton S."/>
            <person name="Fulton L."/>
            <person name="Fulton B."/>
            <person name="Courtney L."/>
            <person name="Fronick C."/>
            <person name="Harrison M."/>
            <person name="Strong C."/>
            <person name="Farmer C."/>
            <person name="Delahaunty K."/>
            <person name="Markovic C."/>
            <person name="Hall O."/>
            <person name="Minx P."/>
            <person name="Tomlinson C."/>
            <person name="Mitreva M."/>
            <person name="Nelson J."/>
            <person name="Hou S."/>
            <person name="Wollam A."/>
            <person name="Pepin K.H."/>
            <person name="Johnson M."/>
            <person name="Bhonagiri V."/>
            <person name="Nash W.E."/>
            <person name="Warren W."/>
            <person name="Chinwalla A."/>
            <person name="Mardis E.R."/>
            <person name="Wilson R.K."/>
        </authorList>
    </citation>
    <scope>NUCLEOTIDE SEQUENCE [LARGE SCALE GENOMIC DNA]</scope>
    <source>
        <strain evidence="2 3">DSM 13479</strain>
    </source>
</reference>
<keyword evidence="1" id="KW-0472">Membrane</keyword>
<gene>
    <name evidence="2" type="ORF">CLOSTHATH_03861</name>
</gene>
<dbReference type="HOGENOM" id="CLU_3136551_0_0_9"/>